<evidence type="ECO:0000256" key="4">
    <source>
        <dbReference type="ARBA" id="ARBA00022801"/>
    </source>
</evidence>
<dbReference type="PANTHER" id="PTHR42978:SF7">
    <property type="entry name" value="METALLO-HYDROLASE RV2300C-RELATED"/>
    <property type="match status" value="1"/>
</dbReference>
<comment type="cofactor">
    <cofactor evidence="1">
        <name>Zn(2+)</name>
        <dbReference type="ChEBI" id="CHEBI:29105"/>
    </cofactor>
</comment>
<dbReference type="SUPFAM" id="SSF56281">
    <property type="entry name" value="Metallo-hydrolase/oxidoreductase"/>
    <property type="match status" value="1"/>
</dbReference>
<proteinExistence type="inferred from homology"/>
<dbReference type="RefSeq" id="WP_275473927.1">
    <property type="nucleotide sequence ID" value="NZ_CP162940.1"/>
</dbReference>
<evidence type="ECO:0000256" key="1">
    <source>
        <dbReference type="ARBA" id="ARBA00001947"/>
    </source>
</evidence>
<keyword evidence="5" id="KW-0862">Zinc</keyword>
<dbReference type="EMBL" id="JBDXSU010000010">
    <property type="protein sequence ID" value="MFB5191313.1"/>
    <property type="molecule type" value="Genomic_DNA"/>
</dbReference>
<sequence length="298" mass="33309">MQPYSIWVLEYAYVPNYAVGGVIYGAHNEGTLKLPYCYAVIKGNGHTIMVDVGYNYKEYGKVLAERFGVVNWRDPKTVLAEVGITPEEVDTVFVTHAHFDHFGNVEDFPNARFYIQEQEFTKWLWALTLPKQFDWLQGALDPGDILRATQLATEGRLVLIDGDMQDVLPNIDLFAAPDTHTFGSQFIRVRNDERDDSWILAGDLVYVFENVRGRDDDGKYIPVGLASGSQVNLLLATDRMMDLVGRDPKRIIPVHEERLVDVFPSRISSEGLHVVEIALAGGETSKVAVGSTSTPTIS</sequence>
<dbReference type="InterPro" id="IPR001279">
    <property type="entry name" value="Metallo-B-lactamas"/>
</dbReference>
<evidence type="ECO:0000259" key="6">
    <source>
        <dbReference type="SMART" id="SM00849"/>
    </source>
</evidence>
<reference evidence="7 8" key="1">
    <citation type="journal article" date="2024" name="Int. J. Mol. Sci.">
        <title>Exploration of Alicyclobacillus spp. Genome in Search of Antibiotic Resistance.</title>
        <authorList>
            <person name="Bucka-Kolendo J."/>
            <person name="Kiousi D.E."/>
            <person name="Dekowska A."/>
            <person name="Mikolajczuk-Szczyrba A."/>
            <person name="Karadedos D.M."/>
            <person name="Michael P."/>
            <person name="Galanis A."/>
            <person name="Sokolowska B."/>
        </authorList>
    </citation>
    <scope>NUCLEOTIDE SEQUENCE [LARGE SCALE GENOMIC DNA]</scope>
    <source>
        <strain evidence="7 8">KKP 3000</strain>
    </source>
</reference>
<comment type="caution">
    <text evidence="7">The sequence shown here is derived from an EMBL/GenBank/DDBJ whole genome shotgun (WGS) entry which is preliminary data.</text>
</comment>
<protein>
    <submittedName>
        <fullName evidence="7">N-acyl homoserine lactonase family protein</fullName>
    </submittedName>
</protein>
<dbReference type="InterPro" id="IPR051013">
    <property type="entry name" value="MBL_superfamily_lactonases"/>
</dbReference>
<evidence type="ECO:0000256" key="3">
    <source>
        <dbReference type="ARBA" id="ARBA00022723"/>
    </source>
</evidence>
<dbReference type="Proteomes" id="UP001579974">
    <property type="component" value="Unassembled WGS sequence"/>
</dbReference>
<comment type="similarity">
    <text evidence="2">Belongs to the metallo-beta-lactamase superfamily.</text>
</comment>
<dbReference type="PANTHER" id="PTHR42978">
    <property type="entry name" value="QUORUM-QUENCHING LACTONASE YTNP-RELATED-RELATED"/>
    <property type="match status" value="1"/>
</dbReference>
<keyword evidence="8" id="KW-1185">Reference proteome</keyword>
<gene>
    <name evidence="7" type="ORF">KKP3000_000084</name>
</gene>
<accession>A0ABV5AGJ3</accession>
<dbReference type="CDD" id="cd07729">
    <property type="entry name" value="AHL_lactonase_MBL-fold"/>
    <property type="match status" value="1"/>
</dbReference>
<dbReference type="Gene3D" id="3.60.15.10">
    <property type="entry name" value="Ribonuclease Z/Hydroxyacylglutathione hydrolase-like"/>
    <property type="match status" value="1"/>
</dbReference>
<evidence type="ECO:0000313" key="7">
    <source>
        <dbReference type="EMBL" id="MFB5191313.1"/>
    </source>
</evidence>
<name>A0ABV5AGJ3_9BACL</name>
<organism evidence="7 8">
    <name type="scientific">Alicyclobacillus fastidiosus</name>
    <dbReference type="NCBI Taxonomy" id="392011"/>
    <lineage>
        <taxon>Bacteria</taxon>
        <taxon>Bacillati</taxon>
        <taxon>Bacillota</taxon>
        <taxon>Bacilli</taxon>
        <taxon>Bacillales</taxon>
        <taxon>Alicyclobacillaceae</taxon>
        <taxon>Alicyclobacillus</taxon>
    </lineage>
</organism>
<dbReference type="InterPro" id="IPR036866">
    <property type="entry name" value="RibonucZ/Hydroxyglut_hydro"/>
</dbReference>
<keyword evidence="3" id="KW-0479">Metal-binding</keyword>
<evidence type="ECO:0000256" key="5">
    <source>
        <dbReference type="ARBA" id="ARBA00022833"/>
    </source>
</evidence>
<keyword evidence="4" id="KW-0378">Hydrolase</keyword>
<evidence type="ECO:0000313" key="8">
    <source>
        <dbReference type="Proteomes" id="UP001579974"/>
    </source>
</evidence>
<dbReference type="SMART" id="SM00849">
    <property type="entry name" value="Lactamase_B"/>
    <property type="match status" value="1"/>
</dbReference>
<feature type="domain" description="Metallo-beta-lactamase" evidence="6">
    <location>
        <begin position="34"/>
        <end position="255"/>
    </location>
</feature>
<evidence type="ECO:0000256" key="2">
    <source>
        <dbReference type="ARBA" id="ARBA00007749"/>
    </source>
</evidence>
<dbReference type="Pfam" id="PF00753">
    <property type="entry name" value="Lactamase_B"/>
    <property type="match status" value="1"/>
</dbReference>